<dbReference type="Proteomes" id="UP001596119">
    <property type="component" value="Unassembled WGS sequence"/>
</dbReference>
<reference evidence="6" key="1">
    <citation type="journal article" date="2019" name="Int. J. Syst. Evol. Microbiol.">
        <title>The Global Catalogue of Microorganisms (GCM) 10K type strain sequencing project: providing services to taxonomists for standard genome sequencing and annotation.</title>
        <authorList>
            <consortium name="The Broad Institute Genomics Platform"/>
            <consortium name="The Broad Institute Genome Sequencing Center for Infectious Disease"/>
            <person name="Wu L."/>
            <person name="Ma J."/>
        </authorList>
    </citation>
    <scope>NUCLEOTIDE SEQUENCE [LARGE SCALE GENOMIC DNA]</scope>
    <source>
        <strain evidence="6">CGMCC 4.7397</strain>
    </source>
</reference>
<keyword evidence="2" id="KW-0223">Dioxygenase</keyword>
<sequence>MVSAQGQAELMSPLMHPAFRLRVPDRELYQLPPEWFHSSSGPVFGRVAVRDGDNDLLHQQDGTPLGVRIKLFGRVLDSDGRGVSGTLIEIWQANSSGRYVDQYCNRPWLPLDSNFSGAGRVLTDSAGNYSFHTIRPSGYAGPEGSGLLRSAHVHFSLFGPKLSQRLVTSCYFEADPLLSLDFVLAQQHDPRARERMVAAFVPEQTGTVDGALQLAYRWDIVLRGSAATPMES</sequence>
<name>A0ABW1I873_9PSEU</name>
<evidence type="ECO:0000256" key="1">
    <source>
        <dbReference type="ARBA" id="ARBA00007825"/>
    </source>
</evidence>
<dbReference type="InterPro" id="IPR050770">
    <property type="entry name" value="Intradiol_RC_Dioxygenase"/>
</dbReference>
<proteinExistence type="inferred from homology"/>
<keyword evidence="6" id="KW-1185">Reference proteome</keyword>
<keyword evidence="3" id="KW-0560">Oxidoreductase</keyword>
<dbReference type="SUPFAM" id="SSF49482">
    <property type="entry name" value="Aromatic compound dioxygenase"/>
    <property type="match status" value="1"/>
</dbReference>
<comment type="similarity">
    <text evidence="1">Belongs to the intradiol ring-cleavage dioxygenase family.</text>
</comment>
<dbReference type="PROSITE" id="PS00083">
    <property type="entry name" value="INTRADIOL_DIOXYGENAS"/>
    <property type="match status" value="1"/>
</dbReference>
<dbReference type="Pfam" id="PF00775">
    <property type="entry name" value="Dioxygenase_C"/>
    <property type="match status" value="1"/>
</dbReference>
<protein>
    <submittedName>
        <fullName evidence="5">Protocatechuate 3,4-dioxygenase subunit beta</fullName>
    </submittedName>
</protein>
<comment type="caution">
    <text evidence="5">The sequence shown here is derived from an EMBL/GenBank/DDBJ whole genome shotgun (WGS) entry which is preliminary data.</text>
</comment>
<organism evidence="5 6">
    <name type="scientific">Pseudonocardia lutea</name>
    <dbReference type="NCBI Taxonomy" id="2172015"/>
    <lineage>
        <taxon>Bacteria</taxon>
        <taxon>Bacillati</taxon>
        <taxon>Actinomycetota</taxon>
        <taxon>Actinomycetes</taxon>
        <taxon>Pseudonocardiales</taxon>
        <taxon>Pseudonocardiaceae</taxon>
        <taxon>Pseudonocardia</taxon>
    </lineage>
</organism>
<dbReference type="PANTHER" id="PTHR33711">
    <property type="entry name" value="DIOXYGENASE, PUTATIVE (AFU_ORTHOLOGUE AFUA_2G02910)-RELATED"/>
    <property type="match status" value="1"/>
</dbReference>
<evidence type="ECO:0000313" key="5">
    <source>
        <dbReference type="EMBL" id="MFC5948993.1"/>
    </source>
</evidence>
<evidence type="ECO:0000256" key="3">
    <source>
        <dbReference type="ARBA" id="ARBA00023002"/>
    </source>
</evidence>
<dbReference type="PANTHER" id="PTHR33711:SF10">
    <property type="entry name" value="INTRADIOL RING-CLEAVAGE DIOXYGENASES DOMAIN-CONTAINING PROTEIN"/>
    <property type="match status" value="1"/>
</dbReference>
<evidence type="ECO:0000256" key="2">
    <source>
        <dbReference type="ARBA" id="ARBA00022964"/>
    </source>
</evidence>
<evidence type="ECO:0000313" key="6">
    <source>
        <dbReference type="Proteomes" id="UP001596119"/>
    </source>
</evidence>
<dbReference type="InterPro" id="IPR015889">
    <property type="entry name" value="Intradiol_dOase_core"/>
</dbReference>
<dbReference type="InterPro" id="IPR000627">
    <property type="entry name" value="Intradiol_dOase_C"/>
</dbReference>
<gene>
    <name evidence="5" type="ORF">ACFQH9_11980</name>
</gene>
<accession>A0ABW1I873</accession>
<dbReference type="EMBL" id="JBHSQK010000025">
    <property type="protein sequence ID" value="MFC5948993.1"/>
    <property type="molecule type" value="Genomic_DNA"/>
</dbReference>
<dbReference type="Gene3D" id="2.60.130.10">
    <property type="entry name" value="Aromatic compound dioxygenase"/>
    <property type="match status" value="1"/>
</dbReference>
<evidence type="ECO:0000259" key="4">
    <source>
        <dbReference type="PROSITE" id="PS00083"/>
    </source>
</evidence>
<feature type="domain" description="Intradiol ring-cleavage dioxygenases" evidence="4">
    <location>
        <begin position="71"/>
        <end position="99"/>
    </location>
</feature>
<dbReference type="RefSeq" id="WP_379566074.1">
    <property type="nucleotide sequence ID" value="NZ_JBHSQK010000025.1"/>
</dbReference>